<organism evidence="5 6">
    <name type="scientific">Marivirga atlantica</name>
    <dbReference type="NCBI Taxonomy" id="1548457"/>
    <lineage>
        <taxon>Bacteria</taxon>
        <taxon>Pseudomonadati</taxon>
        <taxon>Bacteroidota</taxon>
        <taxon>Cytophagia</taxon>
        <taxon>Cytophagales</taxon>
        <taxon>Marivirgaceae</taxon>
        <taxon>Marivirga</taxon>
    </lineage>
</organism>
<feature type="domain" description="Type I restriction modification DNA specificity" evidence="4">
    <location>
        <begin position="217"/>
        <end position="380"/>
    </location>
</feature>
<name>A0A937AB57_9BACT</name>
<dbReference type="Pfam" id="PF01420">
    <property type="entry name" value="Methylase_S"/>
    <property type="match status" value="2"/>
</dbReference>
<reference evidence="5" key="1">
    <citation type="submission" date="2021-01" db="EMBL/GenBank/DDBJ databases">
        <title>Marivirga sp. nov., isolated from intertidal surface sediments.</title>
        <authorList>
            <person name="Zhang M."/>
        </authorList>
    </citation>
    <scope>NUCLEOTIDE SEQUENCE</scope>
    <source>
        <strain evidence="5">SM1354</strain>
    </source>
</reference>
<dbReference type="Gene3D" id="3.90.220.20">
    <property type="entry name" value="DNA methylase specificity domains"/>
    <property type="match status" value="2"/>
</dbReference>
<dbReference type="AlphaFoldDB" id="A0A937AB57"/>
<dbReference type="InterPro" id="IPR000055">
    <property type="entry name" value="Restrct_endonuc_typeI_TRD"/>
</dbReference>
<feature type="domain" description="Type I restriction modification DNA specificity" evidence="4">
    <location>
        <begin position="16"/>
        <end position="187"/>
    </location>
</feature>
<dbReference type="Proteomes" id="UP000642920">
    <property type="component" value="Unassembled WGS sequence"/>
</dbReference>
<evidence type="ECO:0000256" key="2">
    <source>
        <dbReference type="ARBA" id="ARBA00022747"/>
    </source>
</evidence>
<comment type="similarity">
    <text evidence="1">Belongs to the type-I restriction system S methylase family.</text>
</comment>
<dbReference type="PANTHER" id="PTHR30408">
    <property type="entry name" value="TYPE-1 RESTRICTION ENZYME ECOKI SPECIFICITY PROTEIN"/>
    <property type="match status" value="1"/>
</dbReference>
<evidence type="ECO:0000256" key="3">
    <source>
        <dbReference type="ARBA" id="ARBA00023125"/>
    </source>
</evidence>
<dbReference type="CDD" id="cd16961">
    <property type="entry name" value="RMtype1_S_TRD-CR_like"/>
    <property type="match status" value="1"/>
</dbReference>
<dbReference type="GO" id="GO:0003677">
    <property type="term" value="F:DNA binding"/>
    <property type="evidence" value="ECO:0007669"/>
    <property type="project" value="UniProtKB-KW"/>
</dbReference>
<evidence type="ECO:0000256" key="1">
    <source>
        <dbReference type="ARBA" id="ARBA00010923"/>
    </source>
</evidence>
<dbReference type="GO" id="GO:0009307">
    <property type="term" value="P:DNA restriction-modification system"/>
    <property type="evidence" value="ECO:0007669"/>
    <property type="project" value="UniProtKB-KW"/>
</dbReference>
<keyword evidence="5" id="KW-0540">Nuclease</keyword>
<dbReference type="GO" id="GO:0004519">
    <property type="term" value="F:endonuclease activity"/>
    <property type="evidence" value="ECO:0007669"/>
    <property type="project" value="UniProtKB-KW"/>
</dbReference>
<keyword evidence="2" id="KW-0680">Restriction system</keyword>
<evidence type="ECO:0000313" key="5">
    <source>
        <dbReference type="EMBL" id="MBL0765615.1"/>
    </source>
</evidence>
<dbReference type="PANTHER" id="PTHR30408:SF12">
    <property type="entry name" value="TYPE I RESTRICTION ENZYME MJAVIII SPECIFICITY SUBUNIT"/>
    <property type="match status" value="1"/>
</dbReference>
<sequence length="404" mass="46236">MNEIKDIANKLNIDKSNWITVKLGDLLEDINDRVKSPEESEYDRFVGLEHFVSGDIKIKDWKSTEGLASSAKAFKKGDILFARRNAYLRRASQVDFEGCCSGDAFVLREKKDEIIPGFLCFLMNSDALWDYANDNAAGTMSKRVKWRDLANYEFLLPPKEQQAELAELLWAMDEVIERKKGTINTLTEAQSSFRNEIFSGTYYNLEKRKDSKLGEVPSNWDVKPLNELVDESICYGIVQPGENTPGGIPVVQIKNLIEFKQDAMHFVDPDIEKPYSRSRISDKDILLAIKGTLGICNTVPRGFKGNIGRDTAKINITNRLMREYVLYLFRSSKYQLLFDRIKVGSTRYEISIATLRDLPILIPPVEIIEEIIRIFNSIDDSFMMIRKSLLLSQSLQKSLINQIF</sequence>
<evidence type="ECO:0000313" key="6">
    <source>
        <dbReference type="Proteomes" id="UP000642920"/>
    </source>
</evidence>
<comment type="caution">
    <text evidence="5">The sequence shown here is derived from an EMBL/GenBank/DDBJ whole genome shotgun (WGS) entry which is preliminary data.</text>
</comment>
<keyword evidence="6" id="KW-1185">Reference proteome</keyword>
<keyword evidence="3" id="KW-0238">DNA-binding</keyword>
<protein>
    <submittedName>
        <fullName evidence="5">Restriction endonuclease subunit S</fullName>
    </submittedName>
</protein>
<dbReference type="InterPro" id="IPR052021">
    <property type="entry name" value="Type-I_RS_S_subunit"/>
</dbReference>
<evidence type="ECO:0000259" key="4">
    <source>
        <dbReference type="Pfam" id="PF01420"/>
    </source>
</evidence>
<keyword evidence="5" id="KW-0378">Hydrolase</keyword>
<accession>A0A937AB57</accession>
<dbReference type="EMBL" id="JAERQG010000002">
    <property type="protein sequence ID" value="MBL0765615.1"/>
    <property type="molecule type" value="Genomic_DNA"/>
</dbReference>
<dbReference type="RefSeq" id="WP_201920593.1">
    <property type="nucleotide sequence ID" value="NZ_JAERQG010000002.1"/>
</dbReference>
<keyword evidence="5" id="KW-0255">Endonuclease</keyword>
<dbReference type="SUPFAM" id="SSF116734">
    <property type="entry name" value="DNA methylase specificity domain"/>
    <property type="match status" value="2"/>
</dbReference>
<proteinExistence type="inferred from homology"/>
<dbReference type="InterPro" id="IPR044946">
    <property type="entry name" value="Restrct_endonuc_typeI_TRD_sf"/>
</dbReference>
<gene>
    <name evidence="5" type="ORF">JKP34_10150</name>
</gene>